<evidence type="ECO:0000256" key="1">
    <source>
        <dbReference type="ARBA" id="ARBA00004871"/>
    </source>
</evidence>
<evidence type="ECO:0000256" key="4">
    <source>
        <dbReference type="ARBA" id="ARBA00023002"/>
    </source>
</evidence>
<dbReference type="NCBIfam" id="NF001319">
    <property type="entry name" value="PRK00258.3-3"/>
    <property type="match status" value="1"/>
</dbReference>
<comment type="pathway">
    <text evidence="9">Aromatic compound metabolism; 3,4-dihydroxybenzoate biosynthesis; 3-dehydroquinate from D-quinate (NAD(+) route).</text>
</comment>
<comment type="pathway">
    <text evidence="1 10">Metabolic intermediate biosynthesis; chorismate biosynthesis; chorismate from D-erythrose 4-phosphate and phosphoenolpyruvate: step 4/7.</text>
</comment>
<feature type="binding site" evidence="10">
    <location>
        <position position="254"/>
    </location>
    <ligand>
        <name>shikimate</name>
        <dbReference type="ChEBI" id="CHEBI:36208"/>
    </ligand>
</feature>
<comment type="catalytic activity">
    <reaction evidence="8">
        <text>shikimate + NAD(+) = 3-dehydroshikimate + NADH + H(+)</text>
        <dbReference type="Rhea" id="RHEA:17741"/>
        <dbReference type="ChEBI" id="CHEBI:15378"/>
        <dbReference type="ChEBI" id="CHEBI:16630"/>
        <dbReference type="ChEBI" id="CHEBI:36208"/>
        <dbReference type="ChEBI" id="CHEBI:57540"/>
        <dbReference type="ChEBI" id="CHEBI:57945"/>
    </reaction>
</comment>
<dbReference type="GO" id="GO:0019632">
    <property type="term" value="P:shikimate metabolic process"/>
    <property type="evidence" value="ECO:0007669"/>
    <property type="project" value="InterPro"/>
</dbReference>
<keyword evidence="4 10" id="KW-0560">Oxidoreductase</keyword>
<feature type="domain" description="SDH C-terminal" evidence="13">
    <location>
        <begin position="247"/>
        <end position="277"/>
    </location>
</feature>
<evidence type="ECO:0000256" key="5">
    <source>
        <dbReference type="ARBA" id="ARBA00023141"/>
    </source>
</evidence>
<feature type="active site" description="Proton acceptor" evidence="10">
    <location>
        <position position="71"/>
    </location>
</feature>
<dbReference type="Gene3D" id="3.40.50.10860">
    <property type="entry name" value="Leucine Dehydrogenase, chain A, domain 1"/>
    <property type="match status" value="1"/>
</dbReference>
<feature type="binding site" evidence="10">
    <location>
        <position position="247"/>
    </location>
    <ligand>
        <name>NADP(+)</name>
        <dbReference type="ChEBI" id="CHEBI:58349"/>
    </ligand>
</feature>
<comment type="catalytic activity">
    <reaction evidence="7">
        <text>L-quinate + NAD(+) = 3-dehydroquinate + NADH + H(+)</text>
        <dbReference type="Rhea" id="RHEA:22364"/>
        <dbReference type="ChEBI" id="CHEBI:15378"/>
        <dbReference type="ChEBI" id="CHEBI:29751"/>
        <dbReference type="ChEBI" id="CHEBI:32364"/>
        <dbReference type="ChEBI" id="CHEBI:57540"/>
        <dbReference type="ChEBI" id="CHEBI:57945"/>
        <dbReference type="EC" id="1.1.1.24"/>
    </reaction>
</comment>
<evidence type="ECO:0000256" key="10">
    <source>
        <dbReference type="HAMAP-Rule" id="MF_00222"/>
    </source>
</evidence>
<feature type="binding site" evidence="10">
    <location>
        <position position="107"/>
    </location>
    <ligand>
        <name>shikimate</name>
        <dbReference type="ChEBI" id="CHEBI:36208"/>
    </ligand>
</feature>
<dbReference type="NCBIfam" id="TIGR00507">
    <property type="entry name" value="aroE"/>
    <property type="match status" value="1"/>
</dbReference>
<evidence type="ECO:0000256" key="3">
    <source>
        <dbReference type="ARBA" id="ARBA00022857"/>
    </source>
</evidence>
<dbReference type="AlphaFoldDB" id="A0A938XY98"/>
<protein>
    <recommendedName>
        <fullName evidence="10">Shikimate dehydrogenase (NADP(+))</fullName>
        <shortName evidence="10">SDH</shortName>
        <ecNumber evidence="10">1.1.1.25</ecNumber>
    </recommendedName>
</protein>
<feature type="binding site" evidence="10">
    <location>
        <position position="92"/>
    </location>
    <ligand>
        <name>shikimate</name>
        <dbReference type="ChEBI" id="CHEBI:36208"/>
    </ligand>
</feature>
<comment type="subunit">
    <text evidence="10">Homodimer.</text>
</comment>
<feature type="binding site" evidence="10">
    <location>
        <position position="226"/>
    </location>
    <ligand>
        <name>shikimate</name>
        <dbReference type="ChEBI" id="CHEBI:36208"/>
    </ligand>
</feature>
<comment type="caution">
    <text evidence="14">The sequence shown here is derived from an EMBL/GenBank/DDBJ whole genome shotgun (WGS) entry which is preliminary data.</text>
</comment>
<reference evidence="14" key="1">
    <citation type="submission" date="2021-01" db="EMBL/GenBank/DDBJ databases">
        <title>Genomic Encyclopedia of Type Strains, Phase IV (KMG-IV): sequencing the most valuable type-strain genomes for metagenomic binning, comparative biology and taxonomic classification.</title>
        <authorList>
            <person name="Goeker M."/>
        </authorList>
    </citation>
    <scope>NUCLEOTIDE SEQUENCE</scope>
    <source>
        <strain evidence="14">DSM 25523</strain>
    </source>
</reference>
<dbReference type="Pfam" id="PF18317">
    <property type="entry name" value="SDH_C"/>
    <property type="match status" value="1"/>
</dbReference>
<evidence type="ECO:0000256" key="9">
    <source>
        <dbReference type="ARBA" id="ARBA00060613"/>
    </source>
</evidence>
<dbReference type="GO" id="GO:0008652">
    <property type="term" value="P:amino acid biosynthetic process"/>
    <property type="evidence" value="ECO:0007669"/>
    <property type="project" value="UniProtKB-KW"/>
</dbReference>
<gene>
    <name evidence="10" type="primary">aroE</name>
    <name evidence="14" type="ORF">JOD01_001511</name>
</gene>
<evidence type="ECO:0000256" key="2">
    <source>
        <dbReference type="ARBA" id="ARBA00022605"/>
    </source>
</evidence>
<dbReference type="HAMAP" id="MF_00222">
    <property type="entry name" value="Shikimate_DH_AroE"/>
    <property type="match status" value="1"/>
</dbReference>
<keyword evidence="15" id="KW-1185">Reference proteome</keyword>
<dbReference type="Proteomes" id="UP000717624">
    <property type="component" value="Unassembled WGS sequence"/>
</dbReference>
<dbReference type="SUPFAM" id="SSF51735">
    <property type="entry name" value="NAD(P)-binding Rossmann-fold domains"/>
    <property type="match status" value="1"/>
</dbReference>
<dbReference type="InterPro" id="IPR046346">
    <property type="entry name" value="Aminoacid_DH-like_N_sf"/>
</dbReference>
<dbReference type="Pfam" id="PF01488">
    <property type="entry name" value="Shikimate_DH"/>
    <property type="match status" value="1"/>
</dbReference>
<comment type="catalytic activity">
    <reaction evidence="6 10">
        <text>shikimate + NADP(+) = 3-dehydroshikimate + NADPH + H(+)</text>
        <dbReference type="Rhea" id="RHEA:17737"/>
        <dbReference type="ChEBI" id="CHEBI:15378"/>
        <dbReference type="ChEBI" id="CHEBI:16630"/>
        <dbReference type="ChEBI" id="CHEBI:36208"/>
        <dbReference type="ChEBI" id="CHEBI:57783"/>
        <dbReference type="ChEBI" id="CHEBI:58349"/>
        <dbReference type="EC" id="1.1.1.25"/>
    </reaction>
</comment>
<dbReference type="NCBIfam" id="NF001314">
    <property type="entry name" value="PRK00258.2-2"/>
    <property type="match status" value="1"/>
</dbReference>
<evidence type="ECO:0000256" key="8">
    <source>
        <dbReference type="ARBA" id="ARBA00052329"/>
    </source>
</evidence>
<name>A0A938XY98_9BACL</name>
<feature type="binding site" evidence="10">
    <location>
        <begin position="132"/>
        <end position="136"/>
    </location>
    <ligand>
        <name>NADP(+)</name>
        <dbReference type="ChEBI" id="CHEBI:58349"/>
    </ligand>
</feature>
<sequence length="284" mass="30208">MMITSTTKLVGLLGHPVGHSFSPLMHNAAFAEKGLPFAYAAFDVDPARIGEAIAGIRALGLRGVNVTIPHKVAVMPYLDEIDPLAAQIGAVNTIVNEQDKLIGYNTDGPGYVRSLTEETGINLQGQTVTIVGAGGAARAVAFSLAKQQVKEIRLINRSRAKAEELAEQLSAILPAVVVEAEQSKEAIANSGLLINTTSVGMYPNVADTPIAAEWLHRDLIVSDLIYNPFKTRLLALAEENGATAHSGFGMFINQGALAFELWTGLDAPAELMRKTVLDALRQAV</sequence>
<evidence type="ECO:0000313" key="15">
    <source>
        <dbReference type="Proteomes" id="UP000717624"/>
    </source>
</evidence>
<dbReference type="GO" id="GO:0004764">
    <property type="term" value="F:shikimate 3-dehydrogenase (NADP+) activity"/>
    <property type="evidence" value="ECO:0007669"/>
    <property type="project" value="UniProtKB-UniRule"/>
</dbReference>
<feature type="binding site" evidence="10">
    <location>
        <position position="67"/>
    </location>
    <ligand>
        <name>shikimate</name>
        <dbReference type="ChEBI" id="CHEBI:36208"/>
    </ligand>
</feature>
<dbReference type="CDD" id="cd01065">
    <property type="entry name" value="NAD_bind_Shikimate_DH"/>
    <property type="match status" value="1"/>
</dbReference>
<evidence type="ECO:0000259" key="13">
    <source>
        <dbReference type="Pfam" id="PF18317"/>
    </source>
</evidence>
<evidence type="ECO:0000313" key="14">
    <source>
        <dbReference type="EMBL" id="MBM7589910.1"/>
    </source>
</evidence>
<evidence type="ECO:0000259" key="12">
    <source>
        <dbReference type="Pfam" id="PF08501"/>
    </source>
</evidence>
<dbReference type="InterPro" id="IPR041121">
    <property type="entry name" value="SDH_C"/>
</dbReference>
<dbReference type="PANTHER" id="PTHR21089">
    <property type="entry name" value="SHIKIMATE DEHYDROGENASE"/>
    <property type="match status" value="1"/>
</dbReference>
<dbReference type="EMBL" id="JAFBEB010000004">
    <property type="protein sequence ID" value="MBM7589910.1"/>
    <property type="molecule type" value="Genomic_DNA"/>
</dbReference>
<dbReference type="InterPro" id="IPR022893">
    <property type="entry name" value="Shikimate_DH_fam"/>
</dbReference>
<organism evidence="14 15">
    <name type="scientific">Brevibacillus fulvus</name>
    <dbReference type="NCBI Taxonomy" id="1125967"/>
    <lineage>
        <taxon>Bacteria</taxon>
        <taxon>Bacillati</taxon>
        <taxon>Bacillota</taxon>
        <taxon>Bacilli</taxon>
        <taxon>Bacillales</taxon>
        <taxon>Paenibacillaceae</taxon>
        <taxon>Brevibacillus</taxon>
    </lineage>
</organism>
<dbReference type="PANTHER" id="PTHR21089:SF1">
    <property type="entry name" value="BIFUNCTIONAL 3-DEHYDROQUINATE DEHYDRATASE_SHIKIMATE DEHYDROGENASE, CHLOROPLASTIC"/>
    <property type="match status" value="1"/>
</dbReference>
<dbReference type="Pfam" id="PF08501">
    <property type="entry name" value="Shikimate_dh_N"/>
    <property type="match status" value="1"/>
</dbReference>
<feature type="domain" description="Quinate/shikimate 5-dehydrogenase/glutamyl-tRNA reductase" evidence="11">
    <location>
        <begin position="121"/>
        <end position="198"/>
    </location>
</feature>
<evidence type="ECO:0000256" key="6">
    <source>
        <dbReference type="ARBA" id="ARBA00049442"/>
    </source>
</evidence>
<dbReference type="GO" id="GO:0030266">
    <property type="term" value="F:quinate 3-dehydrogenase (NAD+) activity"/>
    <property type="evidence" value="ECO:0007669"/>
    <property type="project" value="UniProtKB-EC"/>
</dbReference>
<evidence type="ECO:0000259" key="11">
    <source>
        <dbReference type="Pfam" id="PF01488"/>
    </source>
</evidence>
<dbReference type="FunFam" id="3.40.50.720:FF:000086">
    <property type="entry name" value="Quinate/shikimate dehydrogenase"/>
    <property type="match status" value="1"/>
</dbReference>
<dbReference type="EC" id="1.1.1.25" evidence="10"/>
<keyword evidence="5 10" id="KW-0057">Aromatic amino acid biosynthesis</keyword>
<comment type="caution">
    <text evidence="10">Lacks conserved residue(s) required for the propagation of feature annotation.</text>
</comment>
<dbReference type="GO" id="GO:0009423">
    <property type="term" value="P:chorismate biosynthetic process"/>
    <property type="evidence" value="ECO:0007669"/>
    <property type="project" value="UniProtKB-UniRule"/>
</dbReference>
<comment type="similarity">
    <text evidence="10">Belongs to the shikimate dehydrogenase family.</text>
</comment>
<dbReference type="InterPro" id="IPR011342">
    <property type="entry name" value="Shikimate_DH"/>
</dbReference>
<dbReference type="GO" id="GO:0009073">
    <property type="term" value="P:aromatic amino acid family biosynthetic process"/>
    <property type="evidence" value="ECO:0007669"/>
    <property type="project" value="UniProtKB-KW"/>
</dbReference>
<comment type="function">
    <text evidence="10">Involved in the biosynthesis of the chorismate, which leads to the biosynthesis of aromatic amino acids. Catalyzes the reversible NADPH linked reduction of 3-dehydroshikimate (DHSA) to yield shikimate (SA).</text>
</comment>
<keyword evidence="3 10" id="KW-0521">NADP</keyword>
<dbReference type="SUPFAM" id="SSF53223">
    <property type="entry name" value="Aminoacid dehydrogenase-like, N-terminal domain"/>
    <property type="match status" value="1"/>
</dbReference>
<dbReference type="GO" id="GO:0050661">
    <property type="term" value="F:NADP binding"/>
    <property type="evidence" value="ECO:0007669"/>
    <property type="project" value="InterPro"/>
</dbReference>
<dbReference type="Gene3D" id="3.40.50.720">
    <property type="entry name" value="NAD(P)-binding Rossmann-like Domain"/>
    <property type="match status" value="1"/>
</dbReference>
<dbReference type="InterPro" id="IPR013708">
    <property type="entry name" value="Shikimate_DH-bd_N"/>
</dbReference>
<dbReference type="InterPro" id="IPR006151">
    <property type="entry name" value="Shikm_DH/Glu-tRNA_Rdtase"/>
</dbReference>
<keyword evidence="2 10" id="KW-0028">Amino-acid biosynthesis</keyword>
<feature type="binding site" evidence="10">
    <location>
        <position position="224"/>
    </location>
    <ligand>
        <name>NADP(+)</name>
        <dbReference type="ChEBI" id="CHEBI:58349"/>
    </ligand>
</feature>
<evidence type="ECO:0000256" key="7">
    <source>
        <dbReference type="ARBA" id="ARBA00051639"/>
    </source>
</evidence>
<proteinExistence type="inferred from homology"/>
<feature type="domain" description="Shikimate dehydrogenase substrate binding N-terminal" evidence="12">
    <location>
        <begin position="12"/>
        <end position="94"/>
    </location>
</feature>
<dbReference type="InterPro" id="IPR036291">
    <property type="entry name" value="NAD(P)-bd_dom_sf"/>
</dbReference>
<feature type="binding site" evidence="10">
    <location>
        <begin position="20"/>
        <end position="22"/>
    </location>
    <ligand>
        <name>shikimate</name>
        <dbReference type="ChEBI" id="CHEBI:36208"/>
    </ligand>
</feature>
<accession>A0A938XY98</accession>